<sequence length="415" mass="46261">MQIELDRFLGKCSCGHTHSISVEGIYIEPNACRYLGELLQSYKHPVFICDSKTKKASEEALNKYFKENEVVELSGEGIHADNQNVARLSERLNDEADIFIAVGSGTIHDLTRYVAFQKGIPFISMPTAASVDGFVSTVAAMTWNGLKKTFPAKAPIFVLADTNIFSKAPYRLTASGISDLMGKYTALTDWKISHMITGEYFCSRIYDLEIEAVREVESILGEIKSGNEECMEKLMYALLLSGLAMQMIGNSRPASGAEHHISHLWEMSVINEPIDALHGEKVSVGLIMCLEKYGQILKAIESGKCKIIDNAEFETALLKESFGKKGLYEGILEENGDNLLKSINLSRLKNQLPAIAAELRKLPGSDEMEEKLNRTDCITSMQELNLPDIKELTLTLSPYVRRRLTLMRISKLFSI</sequence>
<dbReference type="GO" id="GO:0046872">
    <property type="term" value="F:metal ion binding"/>
    <property type="evidence" value="ECO:0007669"/>
    <property type="project" value="UniProtKB-KW"/>
</dbReference>
<organism evidence="10 11">
    <name type="scientific">Clostridium oryzae</name>
    <dbReference type="NCBI Taxonomy" id="1450648"/>
    <lineage>
        <taxon>Bacteria</taxon>
        <taxon>Bacillati</taxon>
        <taxon>Bacillota</taxon>
        <taxon>Clostridia</taxon>
        <taxon>Eubacteriales</taxon>
        <taxon>Clostridiaceae</taxon>
        <taxon>Clostridium</taxon>
    </lineage>
</organism>
<dbReference type="OrthoDB" id="9763580at2"/>
<dbReference type="SUPFAM" id="SSF56796">
    <property type="entry name" value="Dehydroquinate synthase-like"/>
    <property type="match status" value="1"/>
</dbReference>
<dbReference type="STRING" id="1450648.CLORY_06340"/>
<keyword evidence="11" id="KW-1185">Reference proteome</keyword>
<evidence type="ECO:0000256" key="5">
    <source>
        <dbReference type="ARBA" id="ARBA00023002"/>
    </source>
</evidence>
<keyword evidence="5 10" id="KW-0560">Oxidoreductase</keyword>
<dbReference type="InterPro" id="IPR016205">
    <property type="entry name" value="Glycerol_DH"/>
</dbReference>
<dbReference type="PANTHER" id="PTHR43616">
    <property type="entry name" value="GLYCEROL DEHYDROGENASE"/>
    <property type="match status" value="1"/>
</dbReference>
<dbReference type="GO" id="GO:0005829">
    <property type="term" value="C:cytosol"/>
    <property type="evidence" value="ECO:0007669"/>
    <property type="project" value="TreeGrafter"/>
</dbReference>
<evidence type="ECO:0000256" key="2">
    <source>
        <dbReference type="ARBA" id="ARBA00022516"/>
    </source>
</evidence>
<gene>
    <name evidence="10" type="primary">egsA_1</name>
    <name evidence="10" type="ORF">CLORY_06340</name>
</gene>
<keyword evidence="8" id="KW-0594">Phospholipid biosynthesis</keyword>
<dbReference type="Proteomes" id="UP000190080">
    <property type="component" value="Unassembled WGS sequence"/>
</dbReference>
<dbReference type="CDD" id="cd08175">
    <property type="entry name" value="G1PDH"/>
    <property type="match status" value="1"/>
</dbReference>
<dbReference type="AlphaFoldDB" id="A0A1V4IX91"/>
<dbReference type="PANTHER" id="PTHR43616:SF5">
    <property type="entry name" value="GLYCEROL DEHYDROGENASE 1"/>
    <property type="match status" value="1"/>
</dbReference>
<evidence type="ECO:0000256" key="3">
    <source>
        <dbReference type="ARBA" id="ARBA00022723"/>
    </source>
</evidence>
<dbReference type="GO" id="GO:0008654">
    <property type="term" value="P:phospholipid biosynthetic process"/>
    <property type="evidence" value="ECO:0007669"/>
    <property type="project" value="UniProtKB-KW"/>
</dbReference>
<dbReference type="Pfam" id="PF13685">
    <property type="entry name" value="Fe-ADH_2"/>
    <property type="match status" value="1"/>
</dbReference>
<dbReference type="Gene3D" id="1.20.1090.10">
    <property type="entry name" value="Dehydroquinate synthase-like - alpha domain"/>
    <property type="match status" value="1"/>
</dbReference>
<evidence type="ECO:0000256" key="8">
    <source>
        <dbReference type="ARBA" id="ARBA00023209"/>
    </source>
</evidence>
<evidence type="ECO:0000256" key="4">
    <source>
        <dbReference type="ARBA" id="ARBA00022857"/>
    </source>
</evidence>
<reference evidence="10 11" key="1">
    <citation type="submission" date="2017-03" db="EMBL/GenBank/DDBJ databases">
        <title>Genome sequence of Clostridium oryzae DSM 28571.</title>
        <authorList>
            <person name="Poehlein A."/>
            <person name="Daniel R."/>
        </authorList>
    </citation>
    <scope>NUCLEOTIDE SEQUENCE [LARGE SCALE GENOMIC DNA]</scope>
    <source>
        <strain evidence="10 11">DSM 28571</strain>
    </source>
</reference>
<dbReference type="EMBL" id="MZGV01000004">
    <property type="protein sequence ID" value="OPJ64440.1"/>
    <property type="molecule type" value="Genomic_DNA"/>
</dbReference>
<keyword evidence="9" id="KW-1208">Phospholipid metabolism</keyword>
<protein>
    <submittedName>
        <fullName evidence="10">Glycerol-1-phosphate dehydrogenase</fullName>
        <ecNumber evidence="10">1.1.1.261</ecNumber>
    </submittedName>
</protein>
<proteinExistence type="predicted"/>
<dbReference type="EC" id="1.1.1.261" evidence="10"/>
<dbReference type="RefSeq" id="WP_079422092.1">
    <property type="nucleotide sequence ID" value="NZ_MZGV01000004.1"/>
</dbReference>
<keyword evidence="4" id="KW-0521">NADP</keyword>
<dbReference type="InterPro" id="IPR032837">
    <property type="entry name" value="G1PDH"/>
</dbReference>
<evidence type="ECO:0000256" key="6">
    <source>
        <dbReference type="ARBA" id="ARBA00023027"/>
    </source>
</evidence>
<evidence type="ECO:0000313" key="11">
    <source>
        <dbReference type="Proteomes" id="UP000190080"/>
    </source>
</evidence>
<keyword evidence="3" id="KW-0479">Metal-binding</keyword>
<dbReference type="Gene3D" id="3.40.50.1970">
    <property type="match status" value="1"/>
</dbReference>
<keyword evidence="7" id="KW-0443">Lipid metabolism</keyword>
<comment type="caution">
    <text evidence="10">The sequence shown here is derived from an EMBL/GenBank/DDBJ whole genome shotgun (WGS) entry which is preliminary data.</text>
</comment>
<keyword evidence="6" id="KW-0520">NAD</keyword>
<keyword evidence="2" id="KW-0444">Lipid biosynthesis</keyword>
<name>A0A1V4IX91_9CLOT</name>
<evidence type="ECO:0000256" key="9">
    <source>
        <dbReference type="ARBA" id="ARBA00023264"/>
    </source>
</evidence>
<evidence type="ECO:0000313" key="10">
    <source>
        <dbReference type="EMBL" id="OPJ64440.1"/>
    </source>
</evidence>
<accession>A0A1V4IX91</accession>
<evidence type="ECO:0000256" key="7">
    <source>
        <dbReference type="ARBA" id="ARBA00023098"/>
    </source>
</evidence>
<evidence type="ECO:0000256" key="1">
    <source>
        <dbReference type="ARBA" id="ARBA00022490"/>
    </source>
</evidence>
<keyword evidence="1" id="KW-0963">Cytoplasm</keyword>
<dbReference type="GO" id="GO:0050492">
    <property type="term" value="F:glycerol-1-phosphate dehydrogenase [NAD(P)+] activity"/>
    <property type="evidence" value="ECO:0007669"/>
    <property type="project" value="UniProtKB-EC"/>
</dbReference>